<dbReference type="Proteomes" id="UP000070366">
    <property type="component" value="Unassembled WGS sequence"/>
</dbReference>
<dbReference type="STRING" id="626937.HMPREF3293_03104"/>
<dbReference type="InterPro" id="IPR045865">
    <property type="entry name" value="ACT-like_dom_sf"/>
</dbReference>
<dbReference type="AlphaFoldDB" id="A0A136Q0R4"/>
<dbReference type="Gene3D" id="3.30.70.1150">
    <property type="entry name" value="ACT-like. Chain A, domain 2"/>
    <property type="match status" value="1"/>
</dbReference>
<protein>
    <recommendedName>
        <fullName evidence="3">ACT domain protein</fullName>
    </recommendedName>
</protein>
<dbReference type="SUPFAM" id="SSF55021">
    <property type="entry name" value="ACT-like"/>
    <property type="match status" value="1"/>
</dbReference>
<name>A0A136Q0R4_9FIRM</name>
<proteinExistence type="predicted"/>
<dbReference type="InterPro" id="IPR027271">
    <property type="entry name" value="Acetolactate_synth/TF_NikR_C"/>
</dbReference>
<dbReference type="KEGG" id="cmiu:B1H56_13730"/>
<reference evidence="1 2" key="1">
    <citation type="submission" date="2016-02" db="EMBL/GenBank/DDBJ databases">
        <authorList>
            <person name="Wen L."/>
            <person name="He K."/>
            <person name="Yang H."/>
        </authorList>
    </citation>
    <scope>NUCLEOTIDE SEQUENCE [LARGE SCALE GENOMIC DNA]</scope>
    <source>
        <strain evidence="1 2">DSM 22607</strain>
    </source>
</reference>
<evidence type="ECO:0008006" key="3">
    <source>
        <dbReference type="Google" id="ProtNLM"/>
    </source>
</evidence>
<comment type="caution">
    <text evidence="1">The sequence shown here is derived from an EMBL/GenBank/DDBJ whole genome shotgun (WGS) entry which is preliminary data.</text>
</comment>
<organism evidence="1 2">
    <name type="scientific">Christensenella minuta</name>
    <dbReference type="NCBI Taxonomy" id="626937"/>
    <lineage>
        <taxon>Bacteria</taxon>
        <taxon>Bacillati</taxon>
        <taxon>Bacillota</taxon>
        <taxon>Clostridia</taxon>
        <taxon>Christensenellales</taxon>
        <taxon>Christensenellaceae</taxon>
        <taxon>Christensenella</taxon>
    </lineage>
</organism>
<sequence>MSCYYIIGIRLDHRTANASKLQEALTAHGCNIRMRVGMHETSDDYCADDGVIMLQACGDKETIDKMIADFSAVEGVTAKLIDLN</sequence>
<dbReference type="OrthoDB" id="1121298at2"/>
<accession>A0A136Q0R4</accession>
<keyword evidence="2" id="KW-1185">Reference proteome</keyword>
<gene>
    <name evidence="1" type="ORF">HMPREF3293_03104</name>
</gene>
<dbReference type="EMBL" id="LSZW01000067">
    <property type="protein sequence ID" value="KXK64056.1"/>
    <property type="molecule type" value="Genomic_DNA"/>
</dbReference>
<evidence type="ECO:0000313" key="2">
    <source>
        <dbReference type="Proteomes" id="UP000070366"/>
    </source>
</evidence>
<dbReference type="RefSeq" id="WP_066522818.1">
    <property type="nucleotide sequence ID" value="NZ_CABMOF010000010.1"/>
</dbReference>
<evidence type="ECO:0000313" key="1">
    <source>
        <dbReference type="EMBL" id="KXK64056.1"/>
    </source>
</evidence>